<accession>A0A432VSI4</accession>
<gene>
    <name evidence="12" type="ORF">CWE08_10010</name>
</gene>
<dbReference type="SUPFAM" id="SSF48317">
    <property type="entry name" value="Acid phosphatase/Vanadium-dependent haloperoxidase"/>
    <property type="match status" value="1"/>
</dbReference>
<dbReference type="RefSeq" id="WP_126767910.1">
    <property type="nucleotide sequence ID" value="NZ_PIPJ01000008.1"/>
</dbReference>
<feature type="transmembrane region" description="Helical" evidence="10">
    <location>
        <begin position="67"/>
        <end position="84"/>
    </location>
</feature>
<evidence type="ECO:0000256" key="6">
    <source>
        <dbReference type="ARBA" id="ARBA00022989"/>
    </source>
</evidence>
<dbReference type="GO" id="GO:0005886">
    <property type="term" value="C:plasma membrane"/>
    <property type="evidence" value="ECO:0007669"/>
    <property type="project" value="UniProtKB-SubCell"/>
</dbReference>
<reference evidence="13" key="1">
    <citation type="journal article" date="2018" name="Front. Microbiol.">
        <title>Genome-Based Analysis Reveals the Taxonomy and Diversity of the Family Idiomarinaceae.</title>
        <authorList>
            <person name="Liu Y."/>
            <person name="Lai Q."/>
            <person name="Shao Z."/>
        </authorList>
    </citation>
    <scope>NUCLEOTIDE SEQUENCE [LARGE SCALE GENOMIC DNA]</scope>
    <source>
        <strain evidence="13">GBPy7</strain>
    </source>
</reference>
<dbReference type="PANTHER" id="PTHR14969">
    <property type="entry name" value="SPHINGOSINE-1-PHOSPHATE PHOSPHOHYDROLASE"/>
    <property type="match status" value="1"/>
</dbReference>
<evidence type="ECO:0000256" key="1">
    <source>
        <dbReference type="ARBA" id="ARBA00004651"/>
    </source>
</evidence>
<evidence type="ECO:0000256" key="7">
    <source>
        <dbReference type="ARBA" id="ARBA00023136"/>
    </source>
</evidence>
<feature type="domain" description="Phosphatidic acid phosphatase type 2/haloperoxidase" evidence="11">
    <location>
        <begin position="64"/>
        <end position="170"/>
    </location>
</feature>
<dbReference type="Pfam" id="PF01569">
    <property type="entry name" value="PAP2"/>
    <property type="match status" value="1"/>
</dbReference>
<keyword evidence="13" id="KW-1185">Reference proteome</keyword>
<dbReference type="GO" id="GO:0050380">
    <property type="term" value="F:undecaprenyl-diphosphatase activity"/>
    <property type="evidence" value="ECO:0007669"/>
    <property type="project" value="UniProtKB-EC"/>
</dbReference>
<protein>
    <recommendedName>
        <fullName evidence="2">undecaprenyl-diphosphate phosphatase</fullName>
        <ecNumber evidence="2">3.6.1.27</ecNumber>
    </recommendedName>
    <alternativeName>
        <fullName evidence="8">Undecaprenyl pyrophosphate phosphatase</fullName>
    </alternativeName>
</protein>
<name>A0A432VSI4_9GAMM</name>
<evidence type="ECO:0000256" key="4">
    <source>
        <dbReference type="ARBA" id="ARBA00022692"/>
    </source>
</evidence>
<dbReference type="SMART" id="SM00014">
    <property type="entry name" value="acidPPc"/>
    <property type="match status" value="1"/>
</dbReference>
<dbReference type="EMBL" id="PIPJ01000008">
    <property type="protein sequence ID" value="RUO19303.1"/>
    <property type="molecule type" value="Genomic_DNA"/>
</dbReference>
<comment type="caution">
    <text evidence="12">The sequence shown here is derived from an EMBL/GenBank/DDBJ whole genome shotgun (WGS) entry which is preliminary data.</text>
</comment>
<dbReference type="Gene3D" id="1.20.144.10">
    <property type="entry name" value="Phosphatidic acid phosphatase type 2/haloperoxidase"/>
    <property type="match status" value="1"/>
</dbReference>
<evidence type="ECO:0000259" key="11">
    <source>
        <dbReference type="SMART" id="SM00014"/>
    </source>
</evidence>
<keyword evidence="3" id="KW-1003">Cell membrane</keyword>
<evidence type="ECO:0000256" key="2">
    <source>
        <dbReference type="ARBA" id="ARBA00012374"/>
    </source>
</evidence>
<keyword evidence="6 10" id="KW-1133">Transmembrane helix</keyword>
<evidence type="ECO:0000256" key="5">
    <source>
        <dbReference type="ARBA" id="ARBA00022801"/>
    </source>
</evidence>
<keyword evidence="7 10" id="KW-0472">Membrane</keyword>
<dbReference type="InterPro" id="IPR000326">
    <property type="entry name" value="PAP2/HPO"/>
</dbReference>
<evidence type="ECO:0000313" key="13">
    <source>
        <dbReference type="Proteomes" id="UP000288395"/>
    </source>
</evidence>
<evidence type="ECO:0000256" key="3">
    <source>
        <dbReference type="ARBA" id="ARBA00022475"/>
    </source>
</evidence>
<sequence length="179" mass="19887">MISLFKRLRAFDEMTFHWLFHTTRSLRKSRLAFWLSRSGDGPYYALFALLAGVAAFEGSILFIQRALLAFALEIPLFIALKNLLRRDRPILRRKEKVVLKPADRFSFPSGHSTAAFLFAALVVASFPVWAPLFYGWAAAVAISRVALGVHYPSDVVAGAILGTSIAAFIVTLLPTPFTL</sequence>
<feature type="transmembrane region" description="Helical" evidence="10">
    <location>
        <begin position="156"/>
        <end position="177"/>
    </location>
</feature>
<evidence type="ECO:0000256" key="10">
    <source>
        <dbReference type="SAM" id="Phobius"/>
    </source>
</evidence>
<evidence type="ECO:0000313" key="12">
    <source>
        <dbReference type="EMBL" id="RUO19303.1"/>
    </source>
</evidence>
<comment type="catalytic activity">
    <reaction evidence="9">
        <text>di-trans,octa-cis-undecaprenyl diphosphate + H2O = di-trans,octa-cis-undecaprenyl phosphate + phosphate + H(+)</text>
        <dbReference type="Rhea" id="RHEA:28094"/>
        <dbReference type="ChEBI" id="CHEBI:15377"/>
        <dbReference type="ChEBI" id="CHEBI:15378"/>
        <dbReference type="ChEBI" id="CHEBI:43474"/>
        <dbReference type="ChEBI" id="CHEBI:58405"/>
        <dbReference type="ChEBI" id="CHEBI:60392"/>
        <dbReference type="EC" id="3.6.1.27"/>
    </reaction>
</comment>
<comment type="subcellular location">
    <subcellularLocation>
        <location evidence="1">Cell membrane</location>
        <topology evidence="1">Multi-pass membrane protein</topology>
    </subcellularLocation>
</comment>
<organism evidence="12 13">
    <name type="scientific">Aliidiomarina iranensis</name>
    <dbReference type="NCBI Taxonomy" id="1434071"/>
    <lineage>
        <taxon>Bacteria</taxon>
        <taxon>Pseudomonadati</taxon>
        <taxon>Pseudomonadota</taxon>
        <taxon>Gammaproteobacteria</taxon>
        <taxon>Alteromonadales</taxon>
        <taxon>Idiomarinaceae</taxon>
        <taxon>Aliidiomarina</taxon>
    </lineage>
</organism>
<dbReference type="EC" id="3.6.1.27" evidence="2"/>
<feature type="transmembrane region" description="Helical" evidence="10">
    <location>
        <begin position="43"/>
        <end position="61"/>
    </location>
</feature>
<evidence type="ECO:0000256" key="8">
    <source>
        <dbReference type="ARBA" id="ARBA00032707"/>
    </source>
</evidence>
<keyword evidence="5" id="KW-0378">Hydrolase</keyword>
<proteinExistence type="predicted"/>
<evidence type="ECO:0000256" key="9">
    <source>
        <dbReference type="ARBA" id="ARBA00047594"/>
    </source>
</evidence>
<dbReference type="Proteomes" id="UP000288395">
    <property type="component" value="Unassembled WGS sequence"/>
</dbReference>
<keyword evidence="4 10" id="KW-0812">Transmembrane</keyword>
<dbReference type="AlphaFoldDB" id="A0A432VSI4"/>
<dbReference type="OrthoDB" id="9780507at2"/>
<dbReference type="PANTHER" id="PTHR14969:SF62">
    <property type="entry name" value="DECAPRENYLPHOSPHORYL-5-PHOSPHORIBOSE PHOSPHATASE RV3807C-RELATED"/>
    <property type="match status" value="1"/>
</dbReference>
<dbReference type="InterPro" id="IPR036938">
    <property type="entry name" value="PAP2/HPO_sf"/>
</dbReference>